<reference evidence="2 3" key="1">
    <citation type="submission" date="2019-07" db="EMBL/GenBank/DDBJ databases">
        <title>Whole genome shotgun sequence of Brevifollis gellanilyticus NBRC 108608.</title>
        <authorList>
            <person name="Hosoyama A."/>
            <person name="Uohara A."/>
            <person name="Ohji S."/>
            <person name="Ichikawa N."/>
        </authorList>
    </citation>
    <scope>NUCLEOTIDE SEQUENCE [LARGE SCALE GENOMIC DNA]</scope>
    <source>
        <strain evidence="2 3">NBRC 108608</strain>
    </source>
</reference>
<gene>
    <name evidence="2" type="ORF">BGE01nite_02470</name>
</gene>
<evidence type="ECO:0000256" key="1">
    <source>
        <dbReference type="SAM" id="Phobius"/>
    </source>
</evidence>
<protein>
    <recommendedName>
        <fullName evidence="4">Prepilin-type N-terminal cleavage/methylation domain-containing protein</fullName>
    </recommendedName>
</protein>
<evidence type="ECO:0000313" key="3">
    <source>
        <dbReference type="Proteomes" id="UP000321577"/>
    </source>
</evidence>
<organism evidence="2 3">
    <name type="scientific">Brevifollis gellanilyticus</name>
    <dbReference type="NCBI Taxonomy" id="748831"/>
    <lineage>
        <taxon>Bacteria</taxon>
        <taxon>Pseudomonadati</taxon>
        <taxon>Verrucomicrobiota</taxon>
        <taxon>Verrucomicrobiia</taxon>
        <taxon>Verrucomicrobiales</taxon>
        <taxon>Verrucomicrobiaceae</taxon>
    </lineage>
</organism>
<proteinExistence type="predicted"/>
<dbReference type="EMBL" id="BKAG01000001">
    <property type="protein sequence ID" value="GEP40956.1"/>
    <property type="molecule type" value="Genomic_DNA"/>
</dbReference>
<dbReference type="AlphaFoldDB" id="A0A512M2J2"/>
<keyword evidence="1" id="KW-0812">Transmembrane</keyword>
<name>A0A512M2J2_9BACT</name>
<comment type="caution">
    <text evidence="2">The sequence shown here is derived from an EMBL/GenBank/DDBJ whole genome shotgun (WGS) entry which is preliminary data.</text>
</comment>
<keyword evidence="1" id="KW-1133">Transmembrane helix</keyword>
<evidence type="ECO:0008006" key="4">
    <source>
        <dbReference type="Google" id="ProtNLM"/>
    </source>
</evidence>
<dbReference type="RefSeq" id="WP_170266513.1">
    <property type="nucleotide sequence ID" value="NZ_BKAG01000001.1"/>
</dbReference>
<feature type="transmembrane region" description="Helical" evidence="1">
    <location>
        <begin position="12"/>
        <end position="31"/>
    </location>
</feature>
<dbReference type="NCBIfam" id="TIGR02532">
    <property type="entry name" value="IV_pilin_GFxxxE"/>
    <property type="match status" value="1"/>
</dbReference>
<dbReference type="PROSITE" id="PS00409">
    <property type="entry name" value="PROKAR_NTER_METHYL"/>
    <property type="match status" value="1"/>
</dbReference>
<accession>A0A512M2J2</accession>
<keyword evidence="1" id="KW-0472">Membrane</keyword>
<dbReference type="InterPro" id="IPR012902">
    <property type="entry name" value="N_methyl_site"/>
</dbReference>
<evidence type="ECO:0000313" key="2">
    <source>
        <dbReference type="EMBL" id="GEP40956.1"/>
    </source>
</evidence>
<dbReference type="Pfam" id="PF07963">
    <property type="entry name" value="N_methyl"/>
    <property type="match status" value="1"/>
</dbReference>
<dbReference type="Proteomes" id="UP000321577">
    <property type="component" value="Unassembled WGS sequence"/>
</dbReference>
<keyword evidence="3" id="KW-1185">Reference proteome</keyword>
<sequence length="299" mass="32695">MHRQAGFSLVELIVTMAVALILMTALMQSMVSSLDSWTKQDKQFSSQREARAALRLLADDLASIVVIPGGGPLELDPQAVSGLQPTRFLVQPGTANSVSTCRLAFLRSAKRVATGSGSGRGDLQLVLYGVALTQDGGASGLELDARSQKLVRREFTPAETYLRLQGHRVTGQPLVFEDDWVKLETPPESAPASSSGAPPGARNSILAHDVMRFDCKALESLAPNQTPLPTWPQHRLPNWVEVTLRVTNRATGRQLKTALDWRGEGILARELNNGTPDDYEDDREVRTFSMRLRLPTMAL</sequence>